<keyword evidence="3" id="KW-1185">Reference proteome</keyword>
<dbReference type="InterPro" id="IPR035959">
    <property type="entry name" value="RutC-like_sf"/>
</dbReference>
<evidence type="ECO:0000313" key="3">
    <source>
        <dbReference type="Proteomes" id="UP001597033"/>
    </source>
</evidence>
<evidence type="ECO:0000259" key="1">
    <source>
        <dbReference type="Pfam" id="PF21168"/>
    </source>
</evidence>
<protein>
    <submittedName>
        <fullName evidence="2">Pteridine-dependent deoxygenase</fullName>
    </submittedName>
</protein>
<comment type="caution">
    <text evidence="2">The sequence shown here is derived from an EMBL/GenBank/DDBJ whole genome shotgun (WGS) entry which is preliminary data.</text>
</comment>
<dbReference type="Gene3D" id="3.30.1330.40">
    <property type="entry name" value="RutC-like"/>
    <property type="match status" value="1"/>
</dbReference>
<dbReference type="Pfam" id="PF21168">
    <property type="entry name" value="FkbO_Hyg5-like_N"/>
    <property type="match status" value="1"/>
</dbReference>
<name>A0ABW3M4U0_9GAMM</name>
<dbReference type="Proteomes" id="UP001597033">
    <property type="component" value="Unassembled WGS sequence"/>
</dbReference>
<feature type="domain" description="Chorismatase FkbO/Hyg5-like N-terminal" evidence="1">
    <location>
        <begin position="72"/>
        <end position="193"/>
    </location>
</feature>
<gene>
    <name evidence="2" type="ORF">ACFQ2N_16925</name>
</gene>
<dbReference type="RefSeq" id="WP_379655926.1">
    <property type="nucleotide sequence ID" value="NZ_JBHTKN010000019.1"/>
</dbReference>
<organism evidence="2 3">
    <name type="scientific">Pseudoxanthomonas kaohsiungensis</name>
    <dbReference type="NCBI Taxonomy" id="283923"/>
    <lineage>
        <taxon>Bacteria</taxon>
        <taxon>Pseudomonadati</taxon>
        <taxon>Pseudomonadota</taxon>
        <taxon>Gammaproteobacteria</taxon>
        <taxon>Lysobacterales</taxon>
        <taxon>Lysobacteraceae</taxon>
        <taxon>Pseudoxanthomonas</taxon>
    </lineage>
</organism>
<sequence length="343" mass="36647">MSRPQPFPGHAGTTAAPGLEFRYAAADTLPRQLADDRVLAVLGFGSSAPASDDPRWLRVPLQPLDDAPPLIEVWHARGPVQHGRDGEVAWASDGGLLFGAIEVDEGHDGIEDAARRAYARMAAFMAGCDTPHLLRIWNYMDAITLGEGDEERYRRFCVGRVAGMGALDAARLPAATAIGSCDGRRRLQVYWLASREPGTPVENPRQVSAYRYPRQYGPQSPSFARAMLPPAGSAMPLLLSGTAAIVGHASQHSDSLQAQLDETLANLDSLVATARRQAPELPAALGAGSLLKVYVRDRGAAPGVAAQLAARLDPAVPRLLLHAQVCRRELQVEIDGVHGLAQA</sequence>
<accession>A0ABW3M4U0</accession>
<proteinExistence type="predicted"/>
<evidence type="ECO:0000313" key="2">
    <source>
        <dbReference type="EMBL" id="MFD1044035.1"/>
    </source>
</evidence>
<dbReference type="InterPro" id="IPR049368">
    <property type="entry name" value="FkbO_Hyg5-like_N"/>
</dbReference>
<reference evidence="3" key="1">
    <citation type="journal article" date="2019" name="Int. J. Syst. Evol. Microbiol.">
        <title>The Global Catalogue of Microorganisms (GCM) 10K type strain sequencing project: providing services to taxonomists for standard genome sequencing and annotation.</title>
        <authorList>
            <consortium name="The Broad Institute Genomics Platform"/>
            <consortium name="The Broad Institute Genome Sequencing Center for Infectious Disease"/>
            <person name="Wu L."/>
            <person name="Ma J."/>
        </authorList>
    </citation>
    <scope>NUCLEOTIDE SEQUENCE [LARGE SCALE GENOMIC DNA]</scope>
    <source>
        <strain evidence="3">CCUG 55854</strain>
    </source>
</reference>
<dbReference type="EMBL" id="JBHTKN010000019">
    <property type="protein sequence ID" value="MFD1044035.1"/>
    <property type="molecule type" value="Genomic_DNA"/>
</dbReference>